<keyword evidence="4" id="KW-1185">Reference proteome</keyword>
<evidence type="ECO:0000313" key="3">
    <source>
        <dbReference type="EMBL" id="MFC0251752.1"/>
    </source>
</evidence>
<comment type="caution">
    <text evidence="3">The sequence shown here is derived from an EMBL/GenBank/DDBJ whole genome shotgun (WGS) entry which is preliminary data.</text>
</comment>
<dbReference type="Gene3D" id="3.30.300.30">
    <property type="match status" value="1"/>
</dbReference>
<dbReference type="Pfam" id="PF00501">
    <property type="entry name" value="AMP-binding"/>
    <property type="match status" value="1"/>
</dbReference>
<dbReference type="SUPFAM" id="SSF56801">
    <property type="entry name" value="Acetyl-CoA synthetase-like"/>
    <property type="match status" value="1"/>
</dbReference>
<dbReference type="InterPro" id="IPR025110">
    <property type="entry name" value="AMP-bd_C"/>
</dbReference>
<dbReference type="Pfam" id="PF13193">
    <property type="entry name" value="AMP-binding_C"/>
    <property type="match status" value="1"/>
</dbReference>
<dbReference type="InterPro" id="IPR045851">
    <property type="entry name" value="AMP-bd_C_sf"/>
</dbReference>
<dbReference type="Gene3D" id="3.40.50.12780">
    <property type="entry name" value="N-terminal domain of ligase-like"/>
    <property type="match status" value="1"/>
</dbReference>
<dbReference type="RefSeq" id="WP_379678589.1">
    <property type="nucleotide sequence ID" value="NZ_JBHLWP010000009.1"/>
</dbReference>
<evidence type="ECO:0000259" key="2">
    <source>
        <dbReference type="Pfam" id="PF13193"/>
    </source>
</evidence>
<feature type="domain" description="AMP-binding enzyme C-terminal" evidence="2">
    <location>
        <begin position="327"/>
        <end position="402"/>
    </location>
</feature>
<dbReference type="PROSITE" id="PS00012">
    <property type="entry name" value="PHOSPHOPANTETHEINE"/>
    <property type="match status" value="1"/>
</dbReference>
<dbReference type="InterPro" id="IPR050237">
    <property type="entry name" value="ATP-dep_AMP-bd_enzyme"/>
</dbReference>
<protein>
    <submittedName>
        <fullName evidence="3">AMP-binding protein</fullName>
    </submittedName>
</protein>
<dbReference type="PANTHER" id="PTHR43767:SF1">
    <property type="entry name" value="NONRIBOSOMAL PEPTIDE SYNTHASE PES1 (EUROFUNG)-RELATED"/>
    <property type="match status" value="1"/>
</dbReference>
<proteinExistence type="predicted"/>
<feature type="domain" description="AMP-dependent synthetase/ligase" evidence="1">
    <location>
        <begin position="110"/>
        <end position="255"/>
    </location>
</feature>
<accession>A0ABV6FE01</accession>
<reference evidence="3 4" key="1">
    <citation type="submission" date="2024-09" db="EMBL/GenBank/DDBJ databases">
        <authorList>
            <person name="Sun Q."/>
            <person name="Mori K."/>
        </authorList>
    </citation>
    <scope>NUCLEOTIDE SEQUENCE [LARGE SCALE GENOMIC DNA]</scope>
    <source>
        <strain evidence="3 4">CCM 7792</strain>
    </source>
</reference>
<evidence type="ECO:0000313" key="4">
    <source>
        <dbReference type="Proteomes" id="UP001589773"/>
    </source>
</evidence>
<sequence>MTKPVPADRRWCSHRSTLLRVLSDLLAGELALMRPGIARRPLPWPPELDLAADLGADSLELLGLASAMEEVLAIGCIGQERVLADPRLGAWLDAAAAGLDSGADLIRFRTSGSSGAPKSCSHTLDTLWQETAELAQLFPSTRRIVTLVPAHHIYGFLFTVLLPRALGLPPDALRDLRGASPGGVARQLQPGDLVVGFPDFWGAFAPVAGPLAPGIVGVSSTAPCPDVVARAVVAAGLARLVQVYGSSETAGVGWREDADGDYRLFPFWEAGEDAASLVRLGADGRRSTYPLQDRLAWSAPGYFRPVGRIDHAVQVGGTNVFPAYVADVLRMHPAVGQAAVRLMRPDEGQRLKAFVVPRAGVPGDASGLRAELTAWIGQRLSAPECPAAYSFGPALPRNAGGKLTDWIIDAWA</sequence>
<evidence type="ECO:0000259" key="1">
    <source>
        <dbReference type="Pfam" id="PF00501"/>
    </source>
</evidence>
<dbReference type="Proteomes" id="UP001589773">
    <property type="component" value="Unassembled WGS sequence"/>
</dbReference>
<gene>
    <name evidence="3" type="ORF">ACFFJK_07605</name>
</gene>
<organism evidence="3 4">
    <name type="scientific">Massilia consociata</name>
    <dbReference type="NCBI Taxonomy" id="760117"/>
    <lineage>
        <taxon>Bacteria</taxon>
        <taxon>Pseudomonadati</taxon>
        <taxon>Pseudomonadota</taxon>
        <taxon>Betaproteobacteria</taxon>
        <taxon>Burkholderiales</taxon>
        <taxon>Oxalobacteraceae</taxon>
        <taxon>Telluria group</taxon>
        <taxon>Massilia</taxon>
    </lineage>
</organism>
<dbReference type="InterPro" id="IPR006162">
    <property type="entry name" value="Ppantetheine_attach_site"/>
</dbReference>
<dbReference type="InterPro" id="IPR042099">
    <property type="entry name" value="ANL_N_sf"/>
</dbReference>
<dbReference type="EMBL" id="JBHLWP010000009">
    <property type="protein sequence ID" value="MFC0251752.1"/>
    <property type="molecule type" value="Genomic_DNA"/>
</dbReference>
<dbReference type="InterPro" id="IPR000873">
    <property type="entry name" value="AMP-dep_synth/lig_dom"/>
</dbReference>
<name>A0ABV6FE01_9BURK</name>
<dbReference type="PANTHER" id="PTHR43767">
    <property type="entry name" value="LONG-CHAIN-FATTY-ACID--COA LIGASE"/>
    <property type="match status" value="1"/>
</dbReference>